<dbReference type="PANTHER" id="PTHR24115:SF908">
    <property type="entry name" value="KINESIN-LIKE PROTEIN KIN-10C"/>
    <property type="match status" value="1"/>
</dbReference>
<feature type="domain" description="Kinesin motor" evidence="6">
    <location>
        <begin position="25"/>
        <end position="346"/>
    </location>
</feature>
<dbReference type="SMART" id="SM00129">
    <property type="entry name" value="KISc"/>
    <property type="match status" value="1"/>
</dbReference>
<dbReference type="PROSITE" id="PS50067">
    <property type="entry name" value="KINESIN_MOTOR_2"/>
    <property type="match status" value="1"/>
</dbReference>
<dbReference type="FunFam" id="1.10.150.280:FF:000003">
    <property type="entry name" value="Kinesin-like protein KIN-10C"/>
    <property type="match status" value="1"/>
</dbReference>
<keyword evidence="2" id="KW-0505">Motor protein</keyword>
<evidence type="ECO:0000313" key="8">
    <source>
        <dbReference type="Proteomes" id="UP001341281"/>
    </source>
</evidence>
<keyword evidence="1" id="KW-0493">Microtubule</keyword>
<evidence type="ECO:0000256" key="4">
    <source>
        <dbReference type="PROSITE-ProRule" id="PRU00283"/>
    </source>
</evidence>
<dbReference type="FunFam" id="3.40.850.10:FF:000098">
    <property type="entry name" value="Kinesin-like protein KIN-10C"/>
    <property type="match status" value="1"/>
</dbReference>
<dbReference type="GO" id="GO:0016887">
    <property type="term" value="F:ATP hydrolysis activity"/>
    <property type="evidence" value="ECO:0007669"/>
    <property type="project" value="TreeGrafter"/>
</dbReference>
<evidence type="ECO:0000313" key="7">
    <source>
        <dbReference type="EMBL" id="WVZ99555.1"/>
    </source>
</evidence>
<feature type="compositionally biased region" description="Polar residues" evidence="5">
    <location>
        <begin position="580"/>
        <end position="596"/>
    </location>
</feature>
<dbReference type="GO" id="GO:0008574">
    <property type="term" value="F:plus-end-directed microtubule motor activity"/>
    <property type="evidence" value="ECO:0007669"/>
    <property type="project" value="TreeGrafter"/>
</dbReference>
<comment type="similarity">
    <text evidence="3">Belongs to the TRAFAC class myosin-kinesin ATPase superfamily. Kinesin family. KIN-10 subfamily.</text>
</comment>
<evidence type="ECO:0000259" key="6">
    <source>
        <dbReference type="PROSITE" id="PS50067"/>
    </source>
</evidence>
<evidence type="ECO:0000256" key="3">
    <source>
        <dbReference type="ARBA" id="ARBA00061615"/>
    </source>
</evidence>
<dbReference type="InterPro" id="IPR001752">
    <property type="entry name" value="Kinesin_motor_dom"/>
</dbReference>
<dbReference type="Pfam" id="PF00225">
    <property type="entry name" value="Kinesin"/>
    <property type="match status" value="1"/>
</dbReference>
<organism evidence="7 8">
    <name type="scientific">Paspalum notatum var. saurae</name>
    <dbReference type="NCBI Taxonomy" id="547442"/>
    <lineage>
        <taxon>Eukaryota</taxon>
        <taxon>Viridiplantae</taxon>
        <taxon>Streptophyta</taxon>
        <taxon>Embryophyta</taxon>
        <taxon>Tracheophyta</taxon>
        <taxon>Spermatophyta</taxon>
        <taxon>Magnoliopsida</taxon>
        <taxon>Liliopsida</taxon>
        <taxon>Poales</taxon>
        <taxon>Poaceae</taxon>
        <taxon>PACMAD clade</taxon>
        <taxon>Panicoideae</taxon>
        <taxon>Andropogonodae</taxon>
        <taxon>Paspaleae</taxon>
        <taxon>Paspalinae</taxon>
        <taxon>Paspalum</taxon>
    </lineage>
</organism>
<protein>
    <recommendedName>
        <fullName evidence="6">Kinesin motor domain-containing protein</fullName>
    </recommendedName>
</protein>
<dbReference type="SUPFAM" id="SSF47781">
    <property type="entry name" value="RuvA domain 2-like"/>
    <property type="match status" value="1"/>
</dbReference>
<dbReference type="GO" id="GO:0005874">
    <property type="term" value="C:microtubule"/>
    <property type="evidence" value="ECO:0007669"/>
    <property type="project" value="UniProtKB-KW"/>
</dbReference>
<dbReference type="SUPFAM" id="SSF52540">
    <property type="entry name" value="P-loop containing nucleoside triphosphate hydrolases"/>
    <property type="match status" value="1"/>
</dbReference>
<dbReference type="InterPro" id="IPR010994">
    <property type="entry name" value="RuvA_2-like"/>
</dbReference>
<dbReference type="GO" id="GO:0005524">
    <property type="term" value="F:ATP binding"/>
    <property type="evidence" value="ECO:0007669"/>
    <property type="project" value="InterPro"/>
</dbReference>
<dbReference type="EMBL" id="CP144754">
    <property type="protein sequence ID" value="WVZ99555.1"/>
    <property type="molecule type" value="Genomic_DNA"/>
</dbReference>
<gene>
    <name evidence="7" type="ORF">U9M48_044829</name>
</gene>
<dbReference type="AlphaFoldDB" id="A0AAQ3UVU5"/>
<dbReference type="GO" id="GO:0008017">
    <property type="term" value="F:microtubule binding"/>
    <property type="evidence" value="ECO:0007669"/>
    <property type="project" value="InterPro"/>
</dbReference>
<dbReference type="Gene3D" id="3.40.850.10">
    <property type="entry name" value="Kinesin motor domain"/>
    <property type="match status" value="1"/>
</dbReference>
<keyword evidence="8" id="KW-1185">Reference proteome</keyword>
<dbReference type="PANTHER" id="PTHR24115">
    <property type="entry name" value="KINESIN-RELATED"/>
    <property type="match status" value="1"/>
</dbReference>
<reference evidence="7 8" key="1">
    <citation type="submission" date="2024-02" db="EMBL/GenBank/DDBJ databases">
        <title>High-quality chromosome-scale genome assembly of Pensacola bahiagrass (Paspalum notatum Flugge var. saurae).</title>
        <authorList>
            <person name="Vega J.M."/>
            <person name="Podio M."/>
            <person name="Orjuela J."/>
            <person name="Siena L.A."/>
            <person name="Pessino S.C."/>
            <person name="Combes M.C."/>
            <person name="Mariac C."/>
            <person name="Albertini E."/>
            <person name="Pupilli F."/>
            <person name="Ortiz J.P.A."/>
            <person name="Leblanc O."/>
        </authorList>
    </citation>
    <scope>NUCLEOTIDE SEQUENCE [LARGE SCALE GENOMIC DNA]</scope>
    <source>
        <strain evidence="7">R1</strain>
        <tissue evidence="7">Leaf</tissue>
    </source>
</reference>
<name>A0AAQ3UVU5_PASNO</name>
<evidence type="ECO:0000256" key="5">
    <source>
        <dbReference type="SAM" id="MobiDB-lite"/>
    </source>
</evidence>
<feature type="compositionally biased region" description="Polar residues" evidence="5">
    <location>
        <begin position="604"/>
        <end position="614"/>
    </location>
</feature>
<sequence length="765" mass="82305">MEGAAAAGVAAPNLSSPSPRIRAGPVRVVAKIYPGGGSAGCFQVSARASDQADSSSATVSFVPVTKDATSAAAGAMTPRKTNECKLDWCYLKDDSCTRIFDKEVKPLLDAILSGAGRKNACVVTCGAAAKTHLIKGSRDHPGLLIMAMKQILDSAKPTGTVVSISSYQVLQDSHVFDLLEPKDSEVIVREDGVGRTHLKGLSRVDIKSIDEFEDLCCGGDNNQLQSRGHQGFIIYISKSDQHGRECAVTKMHFLDLGGFVDTKQNNYGGGGLTPSNSKKSLYAVMDVVQALNSNQSFIPYRKSKVTHILQDSLSKTSVAVLISCLDEISCQDAVCTLGLASRSSQVVNEQCYSLSLGTRNSSKSNVKLSVSTKNLSRSLLPAIQHRSSVFQKNDRTQSINSVVKASGTPNANKRSEATMNSAKKTSSVSASINVKRSGIKSVLSGRNLFFPNTNSSKEDKIVVSTAVRKAEGGQPSPRMAIQAPPPTETCDETEKAAGVVSSEMQVVVPCSKEELVPRAIQVPPPTEACDETEKAEGVVSSEMQVVVPCSKEELVSSSMQDKDLLCAFVQICSSSELPAENSYTDLGMTSSDVTSDMQEKDQSSSDSFPENSYGMTYSSDVTDEFVENTPVSITDHLKKISNSLKVLSTMPVNIITTQKTDEPKTPVAHLKFGHAEDPQYSLRVRSTGIKKSLAQECLTFLNSANKEQLKSLKGIGEKRANFILELREDSPEPLKEIDDLRTIIGMNKKEIKSMMSGMVLDSEMD</sequence>
<evidence type="ECO:0000256" key="1">
    <source>
        <dbReference type="ARBA" id="ARBA00022701"/>
    </source>
</evidence>
<comment type="caution">
    <text evidence="4">Lacks conserved residue(s) required for the propagation of feature annotation.</text>
</comment>
<dbReference type="PRINTS" id="PR00380">
    <property type="entry name" value="KINESINHEAVY"/>
</dbReference>
<dbReference type="GO" id="GO:0007018">
    <property type="term" value="P:microtubule-based movement"/>
    <property type="evidence" value="ECO:0007669"/>
    <property type="project" value="InterPro"/>
</dbReference>
<dbReference type="Gene3D" id="1.10.150.280">
    <property type="entry name" value="AF1531-like domain"/>
    <property type="match status" value="1"/>
</dbReference>
<dbReference type="InterPro" id="IPR027417">
    <property type="entry name" value="P-loop_NTPase"/>
</dbReference>
<feature type="region of interest" description="Disordered" evidence="5">
    <location>
        <begin position="580"/>
        <end position="614"/>
    </location>
</feature>
<proteinExistence type="inferred from homology"/>
<dbReference type="GO" id="GO:0005871">
    <property type="term" value="C:kinesin complex"/>
    <property type="evidence" value="ECO:0007669"/>
    <property type="project" value="TreeGrafter"/>
</dbReference>
<accession>A0AAQ3UVU5</accession>
<dbReference type="InterPro" id="IPR027640">
    <property type="entry name" value="Kinesin-like_fam"/>
</dbReference>
<dbReference type="InterPro" id="IPR036961">
    <property type="entry name" value="Kinesin_motor_dom_sf"/>
</dbReference>
<feature type="region of interest" description="Disordered" evidence="5">
    <location>
        <begin position="405"/>
        <end position="424"/>
    </location>
</feature>
<dbReference type="Proteomes" id="UP001341281">
    <property type="component" value="Chromosome 10"/>
</dbReference>
<evidence type="ECO:0000256" key="2">
    <source>
        <dbReference type="ARBA" id="ARBA00023175"/>
    </source>
</evidence>